<organism evidence="2 3">
    <name type="scientific">Larkinella knui</name>
    <dbReference type="NCBI Taxonomy" id="2025310"/>
    <lineage>
        <taxon>Bacteria</taxon>
        <taxon>Pseudomonadati</taxon>
        <taxon>Bacteroidota</taxon>
        <taxon>Cytophagia</taxon>
        <taxon>Cytophagales</taxon>
        <taxon>Spirosomataceae</taxon>
        <taxon>Larkinella</taxon>
    </lineage>
</organism>
<dbReference type="EMBL" id="RQJP01000003">
    <property type="protein sequence ID" value="RRB13796.1"/>
    <property type="molecule type" value="Genomic_DNA"/>
</dbReference>
<name>A0A3P1CL38_9BACT</name>
<keyword evidence="1" id="KW-0472">Membrane</keyword>
<dbReference type="Proteomes" id="UP000274271">
    <property type="component" value="Unassembled WGS sequence"/>
</dbReference>
<evidence type="ECO:0000313" key="2">
    <source>
        <dbReference type="EMBL" id="RRB13796.1"/>
    </source>
</evidence>
<protein>
    <submittedName>
        <fullName evidence="2">Uncharacterized protein</fullName>
    </submittedName>
</protein>
<proteinExistence type="predicted"/>
<evidence type="ECO:0000256" key="1">
    <source>
        <dbReference type="SAM" id="Phobius"/>
    </source>
</evidence>
<comment type="caution">
    <text evidence="2">The sequence shown here is derived from an EMBL/GenBank/DDBJ whole genome shotgun (WGS) entry which is preliminary data.</text>
</comment>
<accession>A0A3P1CL38</accession>
<dbReference type="RefSeq" id="WP_124907693.1">
    <property type="nucleotide sequence ID" value="NZ_RQJP01000003.1"/>
</dbReference>
<keyword evidence="3" id="KW-1185">Reference proteome</keyword>
<keyword evidence="1" id="KW-0812">Transmembrane</keyword>
<sequence length="125" mass="14920">MARLQEYDVRASFSAFAFYRNIPRIDYCTFRTDSCGRLRFTFRRTGSKFYHEEGVAIFRNRKDIDDVVYIKIKELKRMSNGKVILTIAQYIDFFSWFSIWTGYYSMYLSGMPDEDIIAVKSYIES</sequence>
<keyword evidence="1" id="KW-1133">Transmembrane helix</keyword>
<gene>
    <name evidence="2" type="ORF">EHT87_16185</name>
</gene>
<evidence type="ECO:0000313" key="3">
    <source>
        <dbReference type="Proteomes" id="UP000274271"/>
    </source>
</evidence>
<reference evidence="2 3" key="1">
    <citation type="submission" date="2018-11" db="EMBL/GenBank/DDBJ databases">
        <authorList>
            <person name="Zhou Z."/>
            <person name="Wang G."/>
        </authorList>
    </citation>
    <scope>NUCLEOTIDE SEQUENCE [LARGE SCALE GENOMIC DNA]</scope>
    <source>
        <strain evidence="2 3">KCTC42998</strain>
    </source>
</reference>
<feature type="transmembrane region" description="Helical" evidence="1">
    <location>
        <begin position="83"/>
        <end position="103"/>
    </location>
</feature>
<dbReference type="AlphaFoldDB" id="A0A3P1CL38"/>